<dbReference type="Proteomes" id="UP000539146">
    <property type="component" value="Unassembled WGS sequence"/>
</dbReference>
<feature type="transmembrane region" description="Helical" evidence="1">
    <location>
        <begin position="120"/>
        <end position="137"/>
    </location>
</feature>
<evidence type="ECO:0000313" key="3">
    <source>
        <dbReference type="Proteomes" id="UP000539146"/>
    </source>
</evidence>
<feature type="transmembrane region" description="Helical" evidence="1">
    <location>
        <begin position="12"/>
        <end position="29"/>
    </location>
</feature>
<evidence type="ECO:0000313" key="2">
    <source>
        <dbReference type="EMBL" id="NUU29619.1"/>
    </source>
</evidence>
<feature type="transmembrane region" description="Helical" evidence="1">
    <location>
        <begin position="35"/>
        <end position="55"/>
    </location>
</feature>
<keyword evidence="1" id="KW-1133">Transmembrane helix</keyword>
<reference evidence="2 3" key="1">
    <citation type="submission" date="2020-05" db="EMBL/GenBank/DDBJ databases">
        <title>Genome Sequencing of Type Strains.</title>
        <authorList>
            <person name="Lemaire J.F."/>
            <person name="Inderbitzin P."/>
            <person name="Gregorio O.A."/>
            <person name="Collins S.B."/>
            <person name="Wespe N."/>
            <person name="Knight-Connoni V."/>
        </authorList>
    </citation>
    <scope>NUCLEOTIDE SEQUENCE [LARGE SCALE GENOMIC DNA]</scope>
    <source>
        <strain evidence="2 3">DSM 20512</strain>
    </source>
</reference>
<organism evidence="2 3">
    <name type="scientific">Curtobacterium citreum</name>
    <dbReference type="NCBI Taxonomy" id="2036"/>
    <lineage>
        <taxon>Bacteria</taxon>
        <taxon>Bacillati</taxon>
        <taxon>Actinomycetota</taxon>
        <taxon>Actinomycetes</taxon>
        <taxon>Micrococcales</taxon>
        <taxon>Microbacteriaceae</taxon>
        <taxon>Curtobacterium</taxon>
    </lineage>
</organism>
<gene>
    <name evidence="2" type="ORF">HP467_16130</name>
</gene>
<dbReference type="RefSeq" id="WP_175326821.1">
    <property type="nucleotide sequence ID" value="NZ_BAAAWP010000001.1"/>
</dbReference>
<dbReference type="AlphaFoldDB" id="A0A850DXV2"/>
<feature type="transmembrane region" description="Helical" evidence="1">
    <location>
        <begin position="62"/>
        <end position="82"/>
    </location>
</feature>
<evidence type="ECO:0000256" key="1">
    <source>
        <dbReference type="SAM" id="Phobius"/>
    </source>
</evidence>
<keyword evidence="1" id="KW-0812">Transmembrane</keyword>
<sequence length="147" mass="15672">MERWRSPRTWARAGRWLLLPIAVLDWVALAPQPVVVIAFLVAVVGFAGMAAALVVRMLHRSRAAMAGLGVVLLLGGLVVLGLDPFPGTVPTLDQWWPDAITQPQVVGSAYWKTAGLGVELAGFALLGTLLVVTLTGGPDRARRSTVR</sequence>
<comment type="caution">
    <text evidence="2">The sequence shown here is derived from an EMBL/GenBank/DDBJ whole genome shotgun (WGS) entry which is preliminary data.</text>
</comment>
<accession>A0A850DXV2</accession>
<proteinExistence type="predicted"/>
<protein>
    <submittedName>
        <fullName evidence="2">Uncharacterized protein</fullName>
    </submittedName>
</protein>
<name>A0A850DXV2_9MICO</name>
<keyword evidence="1" id="KW-0472">Membrane</keyword>
<dbReference type="EMBL" id="JABMCG010000126">
    <property type="protein sequence ID" value="NUU29619.1"/>
    <property type="molecule type" value="Genomic_DNA"/>
</dbReference>